<dbReference type="InterPro" id="IPR045784">
    <property type="entry name" value="Radical_SAM_N2"/>
</dbReference>
<dbReference type="Pfam" id="PF19864">
    <property type="entry name" value="Radical_SAM_N2"/>
    <property type="match status" value="1"/>
</dbReference>
<dbReference type="GO" id="GO:0051536">
    <property type="term" value="F:iron-sulfur cluster binding"/>
    <property type="evidence" value="ECO:0007669"/>
    <property type="project" value="InterPro"/>
</dbReference>
<dbReference type="STRING" id="1298851.TST_1046"/>
<dbReference type="InterPro" id="IPR006638">
    <property type="entry name" value="Elp3/MiaA/NifB-like_rSAM"/>
</dbReference>
<evidence type="ECO:0000259" key="1">
    <source>
        <dbReference type="PROSITE" id="PS51918"/>
    </source>
</evidence>
<evidence type="ECO:0000313" key="2">
    <source>
        <dbReference type="EMBL" id="BAT71840.1"/>
    </source>
</evidence>
<dbReference type="CDD" id="cd02065">
    <property type="entry name" value="B12-binding_like"/>
    <property type="match status" value="1"/>
</dbReference>
<organism evidence="2 3">
    <name type="scientific">Thermosulfidibacter takaii (strain DSM 17441 / JCM 13301 / NBRC 103674 / ABI70S6)</name>
    <dbReference type="NCBI Taxonomy" id="1298851"/>
    <lineage>
        <taxon>Bacteria</taxon>
        <taxon>Pseudomonadati</taxon>
        <taxon>Thermosulfidibacterota</taxon>
        <taxon>Thermosulfidibacteria</taxon>
        <taxon>Thermosulfidibacterales</taxon>
        <taxon>Thermosulfidibacteraceae</taxon>
    </lineage>
</organism>
<dbReference type="Pfam" id="PF04055">
    <property type="entry name" value="Radical_SAM"/>
    <property type="match status" value="1"/>
</dbReference>
<dbReference type="InterPro" id="IPR023404">
    <property type="entry name" value="rSAM_horseshoe"/>
</dbReference>
<dbReference type="OrthoDB" id="9806827at2"/>
<name>A0A0S3QU48_THET7</name>
<dbReference type="CDD" id="cd01335">
    <property type="entry name" value="Radical_SAM"/>
    <property type="match status" value="1"/>
</dbReference>
<dbReference type="PANTHER" id="PTHR42731">
    <property type="entry name" value="SLL1084 PROTEIN"/>
    <property type="match status" value="1"/>
</dbReference>
<dbReference type="SUPFAM" id="SSF102114">
    <property type="entry name" value="Radical SAM enzymes"/>
    <property type="match status" value="1"/>
</dbReference>
<dbReference type="SMART" id="SM00729">
    <property type="entry name" value="Elp3"/>
    <property type="match status" value="1"/>
</dbReference>
<evidence type="ECO:0000313" key="3">
    <source>
        <dbReference type="Proteomes" id="UP000063234"/>
    </source>
</evidence>
<dbReference type="SFLD" id="SFLDG01082">
    <property type="entry name" value="B12-binding_domain_containing"/>
    <property type="match status" value="1"/>
</dbReference>
<protein>
    <submittedName>
        <fullName evidence="2">Radical SAM domain protein</fullName>
    </submittedName>
</protein>
<sequence length="507" mass="57855">MISRRLLNRWRELKAKETILEPISFVGNYYVLLVYPNTYSVGVSNLGFQTVFKLLNKMHSIVCDVLYYPDEDVIPHLEQGYELCSFYTERTPREFDAIFFSISFENDLVNVVRLLGWMGIQQLSEEREEEDPFLLCGGIVPTSNPESFAPIFDAIFIGEAEESLPKLVEILADSATKEATKKKLDELDFVYVPSFVEVEESGGILVPKGVNKVRSYWSDFSCKGNASCVLSEYSTFKDAYIVEVSRGCPRRCKFCLSSYVCKPVRFVKEDVLSNYIENSPSNKIGLLGTSVSDHKSLPDLLKKFNGRKIFSFSSLRIDAPIEFFEALKSSKSKTLTFGIEAASYSLRKKIGKNIPDDLIFERISLLSGYFETLKLYFMIGLPEEGEEDIEAFDEFVRNIADTFKGKRISLSISPFVPKPFTPFEREPFDGVSRLKNKIKKVRKLVSSVRTVYLNYDLPKWSELQTIISRGDRRVGLYIAGAVKRLEKERYLGTLNGRVLPWSFISII</sequence>
<dbReference type="Proteomes" id="UP000063234">
    <property type="component" value="Chromosome"/>
</dbReference>
<reference evidence="3" key="1">
    <citation type="journal article" date="2018" name="Science">
        <title>A primordial and reversible TCA cycle in a facultatively chemolithoautotrophic thermophile.</title>
        <authorList>
            <person name="Nunoura T."/>
            <person name="Chikaraishi Y."/>
            <person name="Izaki R."/>
            <person name="Suwa T."/>
            <person name="Sato T."/>
            <person name="Harada T."/>
            <person name="Mori K."/>
            <person name="Kato Y."/>
            <person name="Miyazaki M."/>
            <person name="Shimamura S."/>
            <person name="Yanagawa K."/>
            <person name="Shuto A."/>
            <person name="Ohkouchi N."/>
            <person name="Fujita N."/>
            <person name="Takaki Y."/>
            <person name="Atomi H."/>
            <person name="Takai K."/>
        </authorList>
    </citation>
    <scope>NUCLEOTIDE SEQUENCE [LARGE SCALE GENOMIC DNA]</scope>
    <source>
        <strain evidence="3">DSM 17441 / JCM 13301 / NBRC 103674 / ABI70S6</strain>
    </source>
</reference>
<dbReference type="InterPro" id="IPR007197">
    <property type="entry name" value="rSAM"/>
</dbReference>
<dbReference type="Gene3D" id="3.80.30.20">
    <property type="entry name" value="tm_1862 like domain"/>
    <property type="match status" value="1"/>
</dbReference>
<dbReference type="PANTHER" id="PTHR42731:SF5">
    <property type="entry name" value="RADICAL SAM DOMAIN PROTEIN"/>
    <property type="match status" value="1"/>
</dbReference>
<gene>
    <name evidence="2" type="ORF">TST_1046</name>
</gene>
<dbReference type="GO" id="GO:0003824">
    <property type="term" value="F:catalytic activity"/>
    <property type="evidence" value="ECO:0007669"/>
    <property type="project" value="InterPro"/>
</dbReference>
<dbReference type="InterPro" id="IPR058240">
    <property type="entry name" value="rSAM_sf"/>
</dbReference>
<dbReference type="RefSeq" id="WP_068549838.1">
    <property type="nucleotide sequence ID" value="NZ_AP013035.1"/>
</dbReference>
<dbReference type="SFLD" id="SFLDS00029">
    <property type="entry name" value="Radical_SAM"/>
    <property type="match status" value="1"/>
</dbReference>
<dbReference type="KEGG" id="ttk:TST_1046"/>
<dbReference type="PROSITE" id="PS51918">
    <property type="entry name" value="RADICAL_SAM"/>
    <property type="match status" value="1"/>
</dbReference>
<dbReference type="EMBL" id="AP013035">
    <property type="protein sequence ID" value="BAT71840.1"/>
    <property type="molecule type" value="Genomic_DNA"/>
</dbReference>
<dbReference type="AlphaFoldDB" id="A0A0S3QU48"/>
<keyword evidence="3" id="KW-1185">Reference proteome</keyword>
<feature type="domain" description="Radical SAM core" evidence="1">
    <location>
        <begin position="234"/>
        <end position="449"/>
    </location>
</feature>
<dbReference type="Gene3D" id="3.40.50.280">
    <property type="entry name" value="Cobalamin-binding domain"/>
    <property type="match status" value="1"/>
</dbReference>
<accession>A0A0S3QU48</accession>
<proteinExistence type="predicted"/>